<dbReference type="PANTHER" id="PTHR43437">
    <property type="entry name" value="HYDROXYACYL-THIOESTER DEHYDRATASE TYPE 2, MITOCHONDRIAL-RELATED"/>
    <property type="match status" value="1"/>
</dbReference>
<name>A0ABZ1HZJ8_9PSEU</name>
<feature type="domain" description="MaoC-like" evidence="2">
    <location>
        <begin position="13"/>
        <end position="117"/>
    </location>
</feature>
<dbReference type="InterPro" id="IPR050965">
    <property type="entry name" value="UPF0336/Enoyl-CoA_hydratase"/>
</dbReference>
<dbReference type="InterPro" id="IPR029069">
    <property type="entry name" value="HotDog_dom_sf"/>
</dbReference>
<organism evidence="3 4">
    <name type="scientific">Amycolatopsis rhabdoformis</name>
    <dbReference type="NCBI Taxonomy" id="1448059"/>
    <lineage>
        <taxon>Bacteria</taxon>
        <taxon>Bacillati</taxon>
        <taxon>Actinomycetota</taxon>
        <taxon>Actinomycetes</taxon>
        <taxon>Pseudonocardiales</taxon>
        <taxon>Pseudonocardiaceae</taxon>
        <taxon>Amycolatopsis</taxon>
    </lineage>
</organism>
<protein>
    <submittedName>
        <fullName evidence="3">MaoC/PaaZ C-terminal domain-containing protein</fullName>
    </submittedName>
</protein>
<dbReference type="Gene3D" id="3.10.129.10">
    <property type="entry name" value="Hotdog Thioesterase"/>
    <property type="match status" value="1"/>
</dbReference>
<comment type="similarity">
    <text evidence="1">Belongs to the enoyl-CoA hydratase/isomerase family.</text>
</comment>
<evidence type="ECO:0000313" key="4">
    <source>
        <dbReference type="Proteomes" id="UP001330812"/>
    </source>
</evidence>
<evidence type="ECO:0000259" key="2">
    <source>
        <dbReference type="Pfam" id="PF01575"/>
    </source>
</evidence>
<dbReference type="Proteomes" id="UP001330812">
    <property type="component" value="Chromosome"/>
</dbReference>
<accession>A0ABZ1HZJ8</accession>
<dbReference type="PANTHER" id="PTHR43437:SF3">
    <property type="entry name" value="HYDROXYACYL-THIOESTER DEHYDRATASE TYPE 2, MITOCHONDRIAL"/>
    <property type="match status" value="1"/>
</dbReference>
<gene>
    <name evidence="3" type="ORF">VSH64_28415</name>
</gene>
<keyword evidence="4" id="KW-1185">Reference proteome</keyword>
<dbReference type="Pfam" id="PF01575">
    <property type="entry name" value="MaoC_dehydratas"/>
    <property type="match status" value="1"/>
</dbReference>
<dbReference type="InterPro" id="IPR002539">
    <property type="entry name" value="MaoC-like_dom"/>
</dbReference>
<dbReference type="RefSeq" id="WP_326565782.1">
    <property type="nucleotide sequence ID" value="NZ_CP142149.1"/>
</dbReference>
<sequence length="149" mass="16312">MTDDIPFAPGLRIGDRVEFRKTISESDVYLYAGITGDFAANHVDELFMQTTHYGRRIAHGSLLVGFTSTASTLMSNRTPAPSVSAGYDRIRFTGPAFFGDTLITDYVLTAVDESRKRTFADSTIRNQDGEVCAVAVHILQFIDAPGAQQ</sequence>
<dbReference type="EMBL" id="CP142149">
    <property type="protein sequence ID" value="WSE26800.1"/>
    <property type="molecule type" value="Genomic_DNA"/>
</dbReference>
<evidence type="ECO:0000256" key="1">
    <source>
        <dbReference type="ARBA" id="ARBA00005254"/>
    </source>
</evidence>
<dbReference type="SUPFAM" id="SSF54637">
    <property type="entry name" value="Thioesterase/thiol ester dehydrase-isomerase"/>
    <property type="match status" value="1"/>
</dbReference>
<proteinExistence type="inferred from homology"/>
<reference evidence="3 4" key="1">
    <citation type="journal article" date="2015" name="Int. J. Syst. Evol. Microbiol.">
        <title>Amycolatopsis rhabdoformis sp. nov., an actinomycete isolated from a tropical forest soil.</title>
        <authorList>
            <person name="Souza W.R."/>
            <person name="Silva R.E."/>
            <person name="Goodfellow M."/>
            <person name="Busarakam K."/>
            <person name="Figueiro F.S."/>
            <person name="Ferreira D."/>
            <person name="Rodrigues-Filho E."/>
            <person name="Moraes L.A.B."/>
            <person name="Zucchi T.D."/>
        </authorList>
    </citation>
    <scope>NUCLEOTIDE SEQUENCE [LARGE SCALE GENOMIC DNA]</scope>
    <source>
        <strain evidence="3 4">NCIMB 14900</strain>
    </source>
</reference>
<evidence type="ECO:0000313" key="3">
    <source>
        <dbReference type="EMBL" id="WSE26800.1"/>
    </source>
</evidence>